<evidence type="ECO:0000313" key="3">
    <source>
        <dbReference type="Proteomes" id="UP000217780"/>
    </source>
</evidence>
<reference evidence="2 3" key="1">
    <citation type="submission" date="2017-08" db="EMBL/GenBank/DDBJ databases">
        <title>WGS of Clinical strains of the CDC Group NO-1 linked to zoonotic infections in humans.</title>
        <authorList>
            <person name="Bernier A.-M."/>
            <person name="Bernard K."/>
        </authorList>
    </citation>
    <scope>NUCLEOTIDE SEQUENCE [LARGE SCALE GENOMIC DNA]</scope>
    <source>
        <strain evidence="2 3">NML91-0035</strain>
    </source>
</reference>
<dbReference type="InterPro" id="IPR018875">
    <property type="entry name" value="Antirepressor_Ant_N"/>
</dbReference>
<comment type="caution">
    <text evidence="2">The sequence shown here is derived from an EMBL/GenBank/DDBJ whole genome shotgun (WGS) entry which is preliminary data.</text>
</comment>
<dbReference type="Pfam" id="PF10547">
    <property type="entry name" value="P22_AR_N"/>
    <property type="match status" value="1"/>
</dbReference>
<dbReference type="EMBL" id="NTBI01000007">
    <property type="protein sequence ID" value="PAX16460.1"/>
    <property type="molecule type" value="Genomic_DNA"/>
</dbReference>
<dbReference type="PRINTS" id="PR01994">
    <property type="entry name" value="ANTIREPRESSR"/>
</dbReference>
<proteinExistence type="predicted"/>
<evidence type="ECO:0000313" key="2">
    <source>
        <dbReference type="EMBL" id="PAX16460.1"/>
    </source>
</evidence>
<accession>A0A2A2T4U5</accession>
<protein>
    <recommendedName>
        <fullName evidence="1">Antirepressor protein ant N-terminal domain-containing protein</fullName>
    </recommendedName>
</protein>
<feature type="domain" description="Antirepressor protein ant N-terminal" evidence="1">
    <location>
        <begin position="134"/>
        <end position="241"/>
    </location>
</feature>
<name>A0A2A2T4U5_9BURK</name>
<dbReference type="AlphaFoldDB" id="A0A2A2T4U5"/>
<evidence type="ECO:0000259" key="1">
    <source>
        <dbReference type="Pfam" id="PF10547"/>
    </source>
</evidence>
<gene>
    <name evidence="2" type="ORF">CLI92_08995</name>
</gene>
<organism evidence="2 3">
    <name type="scientific">Vandammella animalimorsus</name>
    <dbReference type="NCBI Taxonomy" id="2029117"/>
    <lineage>
        <taxon>Bacteria</taxon>
        <taxon>Pseudomonadati</taxon>
        <taxon>Pseudomonadota</taxon>
        <taxon>Betaproteobacteria</taxon>
        <taxon>Burkholderiales</taxon>
        <taxon>Comamonadaceae</taxon>
        <taxon>Vandammella</taxon>
    </lineage>
</organism>
<dbReference type="Proteomes" id="UP000217780">
    <property type="component" value="Unassembled WGS sequence"/>
</dbReference>
<sequence length="455" mass="49708">MPLPRGDRGKKAPRLMRINSAILRSSPPSAGFSLAAAWGIMRLPRKRRGFGDPTSQRRSKAARLSWCKRLFSCPCCAGAASFYGRPCGSPQGLPVPLTRFANPHAPATHRLATVSGRLHNLFVKGAIMANALTTVDFHGQALLVTLIDGQPAVALRPVCDAIGLDWQAQLQRIKRNPVLAEGVCITTTPSQGGPQQTTCLPLNMLNGWLFGISASRVKPELRERLIQYQRECFDVLARHFGAAPAQPYSVSPDQTLSAEQAQTLRSLLQDFAKSMPKDLQAQIMVQGWSKLKAHFKVDYRHIPANQFTEAVSILSRHIAQWAPADPQKTTAPALDLTGGPAMQAAHEAACQYIDNLRSGQQQRWDLPPEVLQGLVLDALMSQRFIVSFGYGHGMSINPIARDAYVLPSSKWASAIESGDAHLPPEELARLANVCTQRMARALQRRLPPAQPPALA</sequence>